<organism evidence="1 2">
    <name type="scientific">Lampropedia aestuarii</name>
    <dbReference type="NCBI Taxonomy" id="2562762"/>
    <lineage>
        <taxon>Bacteria</taxon>
        <taxon>Pseudomonadati</taxon>
        <taxon>Pseudomonadota</taxon>
        <taxon>Betaproteobacteria</taxon>
        <taxon>Burkholderiales</taxon>
        <taxon>Comamonadaceae</taxon>
        <taxon>Lampropedia</taxon>
    </lineage>
</organism>
<evidence type="ECO:0000313" key="2">
    <source>
        <dbReference type="Proteomes" id="UP000306236"/>
    </source>
</evidence>
<gene>
    <name evidence="1" type="ORF">E8K88_10930</name>
</gene>
<proteinExistence type="predicted"/>
<comment type="caution">
    <text evidence="1">The sequence shown here is derived from an EMBL/GenBank/DDBJ whole genome shotgun (WGS) entry which is preliminary data.</text>
</comment>
<dbReference type="AlphaFoldDB" id="A0A4S5BKG7"/>
<evidence type="ECO:0000313" key="1">
    <source>
        <dbReference type="EMBL" id="THJ32860.1"/>
    </source>
</evidence>
<keyword evidence="2" id="KW-1185">Reference proteome</keyword>
<dbReference type="Proteomes" id="UP000306236">
    <property type="component" value="Unassembled WGS sequence"/>
</dbReference>
<accession>A0A4S5BKG7</accession>
<evidence type="ECO:0008006" key="3">
    <source>
        <dbReference type="Google" id="ProtNLM"/>
    </source>
</evidence>
<dbReference type="EMBL" id="SSWX01000013">
    <property type="protein sequence ID" value="THJ32860.1"/>
    <property type="molecule type" value="Genomic_DNA"/>
</dbReference>
<name>A0A4S5BKG7_9BURK</name>
<dbReference type="OrthoDB" id="6169380at2"/>
<reference evidence="1 2" key="1">
    <citation type="submission" date="2019-04" db="EMBL/GenBank/DDBJ databases">
        <title>Lampropedia sp YIM MLB12 draf genome.</title>
        <authorList>
            <person name="Wang Y.-X."/>
        </authorList>
    </citation>
    <scope>NUCLEOTIDE SEQUENCE [LARGE SCALE GENOMIC DNA]</scope>
    <source>
        <strain evidence="1 2">YIM MLB12</strain>
    </source>
</reference>
<sequence>MLSALGIKPEDYQDHDVLAVWPENSDAVEFFLEYCTTQWRIGMAGATGLDYTAVIAALQFVQANKEMFEQVRCIERGALNAMAQKRRDEQSRH</sequence>
<protein>
    <recommendedName>
        <fullName evidence="3">DUF1799 domain-containing protein</fullName>
    </recommendedName>
</protein>
<dbReference type="Pfam" id="PF08809">
    <property type="entry name" value="DUF1799"/>
    <property type="match status" value="1"/>
</dbReference>
<dbReference type="InterPro" id="IPR014915">
    <property type="entry name" value="Phage_TLS_TfmB"/>
</dbReference>